<keyword evidence="2" id="KW-1185">Reference proteome</keyword>
<dbReference type="RefSeq" id="WP_065920701.1">
    <property type="nucleotide sequence ID" value="NZ_CP016793.1"/>
</dbReference>
<dbReference type="Proteomes" id="UP000093053">
    <property type="component" value="Chromosome"/>
</dbReference>
<dbReference type="KEGG" id="led:BBK82_47115"/>
<sequence>MRAEFRAPEDLCISLRYVRAEQLLRADMGERALVELQAIVAQNESTAGRFAPRTVYARVDLVDGLGELGQRERALEMAKAMFEEYRLTRSPDPRVLFVCRRVVAHWAGMCGSGRSALRALEELRDEVTEWGWPPEYAINVERRIRLWRAIALMRSGHESQAYCEFHGLVEDVRRESGESGVRWLGLPAVQEELQARRNGSGAEGHE</sequence>
<accession>A0A1B2HXE5</accession>
<evidence type="ECO:0000313" key="1">
    <source>
        <dbReference type="EMBL" id="ANZ42371.1"/>
    </source>
</evidence>
<name>A0A1B2HXE5_9PSEU</name>
<evidence type="ECO:0008006" key="3">
    <source>
        <dbReference type="Google" id="ProtNLM"/>
    </source>
</evidence>
<evidence type="ECO:0000313" key="2">
    <source>
        <dbReference type="Proteomes" id="UP000093053"/>
    </source>
</evidence>
<dbReference type="AlphaFoldDB" id="A0A1B2HXE5"/>
<protein>
    <recommendedName>
        <fullName evidence="3">Bacterial transcriptional activator domain-containing protein</fullName>
    </recommendedName>
</protein>
<organism evidence="1 2">
    <name type="scientific">Lentzea guizhouensis</name>
    <dbReference type="NCBI Taxonomy" id="1586287"/>
    <lineage>
        <taxon>Bacteria</taxon>
        <taxon>Bacillati</taxon>
        <taxon>Actinomycetota</taxon>
        <taxon>Actinomycetes</taxon>
        <taxon>Pseudonocardiales</taxon>
        <taxon>Pseudonocardiaceae</taxon>
        <taxon>Lentzea</taxon>
    </lineage>
</organism>
<reference evidence="1 2" key="1">
    <citation type="submission" date="2016-07" db="EMBL/GenBank/DDBJ databases">
        <title>Complete genome sequence of the Lentzea guizhouensis DHS C013.</title>
        <authorList>
            <person name="Cao C."/>
        </authorList>
    </citation>
    <scope>NUCLEOTIDE SEQUENCE [LARGE SCALE GENOMIC DNA]</scope>
    <source>
        <strain evidence="1 2">DHS C013</strain>
    </source>
</reference>
<proteinExistence type="predicted"/>
<dbReference type="EMBL" id="CP016793">
    <property type="protein sequence ID" value="ANZ42371.1"/>
    <property type="molecule type" value="Genomic_DNA"/>
</dbReference>
<gene>
    <name evidence="1" type="ORF">BBK82_47115</name>
</gene>